<name>A0A7X3IP67_9BACL</name>
<accession>A0A7X3IP67</accession>
<evidence type="ECO:0000313" key="9">
    <source>
        <dbReference type="EMBL" id="MWV45692.1"/>
    </source>
</evidence>
<dbReference type="GO" id="GO:0009847">
    <property type="term" value="P:spore germination"/>
    <property type="evidence" value="ECO:0007669"/>
    <property type="project" value="InterPro"/>
</dbReference>
<feature type="transmembrane region" description="Helical" evidence="8">
    <location>
        <begin position="219"/>
        <end position="241"/>
    </location>
</feature>
<comment type="caution">
    <text evidence="9">The sequence shown here is derived from an EMBL/GenBank/DDBJ whole genome shotgun (WGS) entry which is preliminary data.</text>
</comment>
<feature type="transmembrane region" description="Helical" evidence="8">
    <location>
        <begin position="333"/>
        <end position="356"/>
    </location>
</feature>
<feature type="transmembrane region" description="Helical" evidence="8">
    <location>
        <begin position="117"/>
        <end position="135"/>
    </location>
</feature>
<feature type="transmembrane region" description="Helical" evidence="8">
    <location>
        <begin position="190"/>
        <end position="207"/>
    </location>
</feature>
<proteinExistence type="inferred from homology"/>
<feature type="transmembrane region" description="Helical" evidence="8">
    <location>
        <begin position="12"/>
        <end position="35"/>
    </location>
</feature>
<protein>
    <submittedName>
        <fullName evidence="9">Endospore germination permease</fullName>
    </submittedName>
</protein>
<organism evidence="9 10">
    <name type="scientific">Paenibacillus dendrobii</name>
    <dbReference type="NCBI Taxonomy" id="2691084"/>
    <lineage>
        <taxon>Bacteria</taxon>
        <taxon>Bacillati</taxon>
        <taxon>Bacillota</taxon>
        <taxon>Bacilli</taxon>
        <taxon>Bacillales</taxon>
        <taxon>Paenibacillaceae</taxon>
        <taxon>Paenibacillus</taxon>
    </lineage>
</organism>
<dbReference type="RefSeq" id="WP_160499294.1">
    <property type="nucleotide sequence ID" value="NZ_WUBI01000003.1"/>
</dbReference>
<dbReference type="InterPro" id="IPR004761">
    <property type="entry name" value="Spore_GerAB"/>
</dbReference>
<evidence type="ECO:0000256" key="7">
    <source>
        <dbReference type="ARBA" id="ARBA00023136"/>
    </source>
</evidence>
<feature type="transmembrane region" description="Helical" evidence="8">
    <location>
        <begin position="41"/>
        <end position="61"/>
    </location>
</feature>
<dbReference type="Proteomes" id="UP000460318">
    <property type="component" value="Unassembled WGS sequence"/>
</dbReference>
<keyword evidence="5 8" id="KW-0812">Transmembrane</keyword>
<dbReference type="Pfam" id="PF03845">
    <property type="entry name" value="Spore_permease"/>
    <property type="match status" value="1"/>
</dbReference>
<feature type="transmembrane region" description="Helical" evidence="8">
    <location>
        <begin position="304"/>
        <end position="321"/>
    </location>
</feature>
<feature type="transmembrane region" description="Helical" evidence="8">
    <location>
        <begin position="269"/>
        <end position="292"/>
    </location>
</feature>
<comment type="similarity">
    <text evidence="2">Belongs to the amino acid-polyamine-organocation (APC) superfamily. Spore germination protein (SGP) (TC 2.A.3.9) family.</text>
</comment>
<keyword evidence="3" id="KW-0813">Transport</keyword>
<dbReference type="GO" id="GO:0016020">
    <property type="term" value="C:membrane"/>
    <property type="evidence" value="ECO:0007669"/>
    <property type="project" value="UniProtKB-SubCell"/>
</dbReference>
<evidence type="ECO:0000256" key="3">
    <source>
        <dbReference type="ARBA" id="ARBA00022448"/>
    </source>
</evidence>
<evidence type="ECO:0000313" key="10">
    <source>
        <dbReference type="Proteomes" id="UP000460318"/>
    </source>
</evidence>
<dbReference type="EMBL" id="WUBI01000003">
    <property type="protein sequence ID" value="MWV45692.1"/>
    <property type="molecule type" value="Genomic_DNA"/>
</dbReference>
<evidence type="ECO:0000256" key="4">
    <source>
        <dbReference type="ARBA" id="ARBA00022544"/>
    </source>
</evidence>
<keyword evidence="4" id="KW-0309">Germination</keyword>
<gene>
    <name evidence="9" type="ORF">GRF59_18930</name>
</gene>
<reference evidence="9 10" key="1">
    <citation type="submission" date="2019-12" db="EMBL/GenBank/DDBJ databases">
        <title>Paenibacillus sp. nov., an endophytic bacterium isolated from the stem of Dendrobium.</title>
        <authorList>
            <person name="Zhao R."/>
        </authorList>
    </citation>
    <scope>NUCLEOTIDE SEQUENCE [LARGE SCALE GENOMIC DNA]</scope>
    <source>
        <strain evidence="9 10">HJL G12</strain>
    </source>
</reference>
<dbReference type="AlphaFoldDB" id="A0A7X3IP67"/>
<comment type="subcellular location">
    <subcellularLocation>
        <location evidence="1">Membrane</location>
        <topology evidence="1">Multi-pass membrane protein</topology>
    </subcellularLocation>
</comment>
<dbReference type="Gene3D" id="1.20.1740.10">
    <property type="entry name" value="Amino acid/polyamine transporter I"/>
    <property type="match status" value="1"/>
</dbReference>
<evidence type="ECO:0000256" key="6">
    <source>
        <dbReference type="ARBA" id="ARBA00022989"/>
    </source>
</evidence>
<feature type="transmembrane region" description="Helical" evidence="8">
    <location>
        <begin position="147"/>
        <end position="164"/>
    </location>
</feature>
<sequence length="367" mass="40720">MLEKGKISSAQMAFMLFAAVVGTVILSIPAISGTYAKNDVWISPIWASFAGLIAIMTAYKLQSFYPKLTIIQYAARILGPFPGKLLGLAYLLFYIVMNGHGVRIYADFIVGTTLPRTPLIILVATMILLCTLAVRGGIEGIGRAAQIIVPGYMIAFIALILLILPNCNAEHLFPILEHGLTPSLQGSIPPQGWFAEFFLISFLLPFLSDKKKAKKWSWVALITTTLTLVVTNLVILCLFGRNISSYTYPLLTATRYISLADFFENVESVITAIWVIGNFVKFSVVHYALVLGTAQWLNLSDYRPVAWPIGILTIIISFWSMPSQMALSHYTTFVFPFYSLLFQTLIPALLLLIAYIRMRDSKGDHSS</sequence>
<dbReference type="PANTHER" id="PTHR34975">
    <property type="entry name" value="SPORE GERMINATION PROTEIN A2"/>
    <property type="match status" value="1"/>
</dbReference>
<evidence type="ECO:0000256" key="5">
    <source>
        <dbReference type="ARBA" id="ARBA00022692"/>
    </source>
</evidence>
<keyword evidence="7 8" id="KW-0472">Membrane</keyword>
<evidence type="ECO:0000256" key="2">
    <source>
        <dbReference type="ARBA" id="ARBA00007998"/>
    </source>
</evidence>
<dbReference type="NCBIfam" id="TIGR00912">
    <property type="entry name" value="2A0309"/>
    <property type="match status" value="1"/>
</dbReference>
<dbReference type="PANTHER" id="PTHR34975:SF2">
    <property type="entry name" value="SPORE GERMINATION PROTEIN A2"/>
    <property type="match status" value="1"/>
</dbReference>
<evidence type="ECO:0000256" key="8">
    <source>
        <dbReference type="SAM" id="Phobius"/>
    </source>
</evidence>
<keyword evidence="10" id="KW-1185">Reference proteome</keyword>
<evidence type="ECO:0000256" key="1">
    <source>
        <dbReference type="ARBA" id="ARBA00004141"/>
    </source>
</evidence>
<keyword evidence="6 8" id="KW-1133">Transmembrane helix</keyword>
<feature type="transmembrane region" description="Helical" evidence="8">
    <location>
        <begin position="73"/>
        <end position="97"/>
    </location>
</feature>